<gene>
    <name evidence="14" type="ORF">Ahy_B10g104763</name>
</gene>
<dbReference type="Pfam" id="PF00067">
    <property type="entry name" value="p450"/>
    <property type="match status" value="1"/>
</dbReference>
<sequence length="514" mass="58941">MEDYIFKTMGGCFSFLVLYGVIKLVHEMWWKPKRMEKMLRQQGIRGSSYRVINGDISVMNKCDRVAASKAIALNHQIVPRVFPFYHNMMQQYGEVSLSWFGRLPRLIIGDNELVRSILLNKKGHIRKPPRSPLVKLLGIGLTSLEGEIWTQRRKAITPAFLHDKLKALVPSTFAHSCSAMIDRWQKLVEHKGSCEIDASSEFDVLTGDVIARAAFGSSYQEGKKIFDLQHEIRFLVNEAANAIYIPGFRFIPTQKNKRRYNLDVEIKSILMDMIEKKGHGIKDGKIEGRDLLSLLLEFKQHNNSLTNEDIIEECKLFYFAGHVTTSNLLAWTMVCLSMDPFWQEKARDEVLHLFGKRAQLDFEDINRLKIVAMILKEVLRLYPPLPVLYRYTECETKIGNMTIPAGVELVLQVLHIHHDNKYWEKAEEFNPARFADGISNASNEDHAAFYPFGWGPRICVGQNFAYLQAKMALSKILQNFSFHLSPSYSHAPSNYLTLKPIHGAPVIIHRISDS</sequence>
<comment type="similarity">
    <text evidence="2 12">Belongs to the cytochrome P450 family.</text>
</comment>
<evidence type="ECO:0000256" key="2">
    <source>
        <dbReference type="ARBA" id="ARBA00010617"/>
    </source>
</evidence>
<dbReference type="Gene3D" id="1.10.630.10">
    <property type="entry name" value="Cytochrome P450"/>
    <property type="match status" value="1"/>
</dbReference>
<dbReference type="PRINTS" id="PR00385">
    <property type="entry name" value="P450"/>
</dbReference>
<keyword evidence="3 11" id="KW-0349">Heme</keyword>
<evidence type="ECO:0000256" key="13">
    <source>
        <dbReference type="SAM" id="Phobius"/>
    </source>
</evidence>
<evidence type="ECO:0000256" key="3">
    <source>
        <dbReference type="ARBA" id="ARBA00022617"/>
    </source>
</evidence>
<evidence type="ECO:0000313" key="15">
    <source>
        <dbReference type="Proteomes" id="UP000289738"/>
    </source>
</evidence>
<dbReference type="SMR" id="A0A444X6F5"/>
<evidence type="ECO:0000256" key="10">
    <source>
        <dbReference type="ARBA" id="ARBA00023136"/>
    </source>
</evidence>
<evidence type="ECO:0008006" key="16">
    <source>
        <dbReference type="Google" id="ProtNLM"/>
    </source>
</evidence>
<dbReference type="PANTHER" id="PTHR24282:SF148">
    <property type="entry name" value="CYTOCHROME P450 72A15-LIKE"/>
    <property type="match status" value="1"/>
</dbReference>
<dbReference type="GO" id="GO:0016705">
    <property type="term" value="F:oxidoreductase activity, acting on paired donors, with incorporation or reduction of molecular oxygen"/>
    <property type="evidence" value="ECO:0007669"/>
    <property type="project" value="InterPro"/>
</dbReference>
<dbReference type="InterPro" id="IPR001128">
    <property type="entry name" value="Cyt_P450"/>
</dbReference>
<evidence type="ECO:0000256" key="7">
    <source>
        <dbReference type="ARBA" id="ARBA00023002"/>
    </source>
</evidence>
<evidence type="ECO:0000313" key="14">
    <source>
        <dbReference type="EMBL" id="RYQ85257.1"/>
    </source>
</evidence>
<evidence type="ECO:0000256" key="9">
    <source>
        <dbReference type="ARBA" id="ARBA00023033"/>
    </source>
</evidence>
<dbReference type="InterPro" id="IPR036396">
    <property type="entry name" value="Cyt_P450_sf"/>
</dbReference>
<comment type="cofactor">
    <cofactor evidence="11">
        <name>heme</name>
        <dbReference type="ChEBI" id="CHEBI:30413"/>
    </cofactor>
</comment>
<feature type="binding site" description="axial binding residue" evidence="11">
    <location>
        <position position="459"/>
    </location>
    <ligand>
        <name>heme</name>
        <dbReference type="ChEBI" id="CHEBI:30413"/>
    </ligand>
    <ligandPart>
        <name>Fe</name>
        <dbReference type="ChEBI" id="CHEBI:18248"/>
    </ligandPart>
</feature>
<dbReference type="PROSITE" id="PS00086">
    <property type="entry name" value="CYTOCHROME_P450"/>
    <property type="match status" value="1"/>
</dbReference>
<feature type="transmembrane region" description="Helical" evidence="13">
    <location>
        <begin position="6"/>
        <end position="25"/>
    </location>
</feature>
<dbReference type="GO" id="GO:0020037">
    <property type="term" value="F:heme binding"/>
    <property type="evidence" value="ECO:0007669"/>
    <property type="project" value="InterPro"/>
</dbReference>
<keyword evidence="8 11" id="KW-0408">Iron</keyword>
<keyword evidence="10 13" id="KW-0472">Membrane</keyword>
<dbReference type="AlphaFoldDB" id="A0A444X6F5"/>
<accession>A0A444X6F5</accession>
<keyword evidence="15" id="KW-1185">Reference proteome</keyword>
<proteinExistence type="inferred from homology"/>
<keyword evidence="6 13" id="KW-1133">Transmembrane helix</keyword>
<evidence type="ECO:0000256" key="12">
    <source>
        <dbReference type="RuleBase" id="RU000461"/>
    </source>
</evidence>
<keyword evidence="9 12" id="KW-0503">Monooxygenase</keyword>
<protein>
    <recommendedName>
        <fullName evidence="16">Cytochrome P450</fullName>
    </recommendedName>
</protein>
<evidence type="ECO:0000256" key="6">
    <source>
        <dbReference type="ARBA" id="ARBA00022989"/>
    </source>
</evidence>
<organism evidence="14 15">
    <name type="scientific">Arachis hypogaea</name>
    <name type="common">Peanut</name>
    <dbReference type="NCBI Taxonomy" id="3818"/>
    <lineage>
        <taxon>Eukaryota</taxon>
        <taxon>Viridiplantae</taxon>
        <taxon>Streptophyta</taxon>
        <taxon>Embryophyta</taxon>
        <taxon>Tracheophyta</taxon>
        <taxon>Spermatophyta</taxon>
        <taxon>Magnoliopsida</taxon>
        <taxon>eudicotyledons</taxon>
        <taxon>Gunneridae</taxon>
        <taxon>Pentapetalae</taxon>
        <taxon>rosids</taxon>
        <taxon>fabids</taxon>
        <taxon>Fabales</taxon>
        <taxon>Fabaceae</taxon>
        <taxon>Papilionoideae</taxon>
        <taxon>50 kb inversion clade</taxon>
        <taxon>dalbergioids sensu lato</taxon>
        <taxon>Dalbergieae</taxon>
        <taxon>Pterocarpus clade</taxon>
        <taxon>Arachis</taxon>
    </lineage>
</organism>
<comment type="caution">
    <text evidence="14">The sequence shown here is derived from an EMBL/GenBank/DDBJ whole genome shotgun (WGS) entry which is preliminary data.</text>
</comment>
<dbReference type="InterPro" id="IPR050665">
    <property type="entry name" value="Cytochrome_P450_Monooxygen"/>
</dbReference>
<evidence type="ECO:0000256" key="11">
    <source>
        <dbReference type="PIRSR" id="PIRSR602401-1"/>
    </source>
</evidence>
<dbReference type="EMBL" id="SDMP01000020">
    <property type="protein sequence ID" value="RYQ85257.1"/>
    <property type="molecule type" value="Genomic_DNA"/>
</dbReference>
<evidence type="ECO:0000256" key="1">
    <source>
        <dbReference type="ARBA" id="ARBA00004167"/>
    </source>
</evidence>
<keyword evidence="5 11" id="KW-0479">Metal-binding</keyword>
<dbReference type="GO" id="GO:0004497">
    <property type="term" value="F:monooxygenase activity"/>
    <property type="evidence" value="ECO:0007669"/>
    <property type="project" value="UniProtKB-KW"/>
</dbReference>
<dbReference type="PRINTS" id="PR00463">
    <property type="entry name" value="EP450I"/>
</dbReference>
<comment type="subcellular location">
    <subcellularLocation>
        <location evidence="1">Membrane</location>
        <topology evidence="1">Single-pass membrane protein</topology>
    </subcellularLocation>
</comment>
<dbReference type="PANTHER" id="PTHR24282">
    <property type="entry name" value="CYTOCHROME P450 FAMILY MEMBER"/>
    <property type="match status" value="1"/>
</dbReference>
<dbReference type="STRING" id="3818.A0A444X6F5"/>
<evidence type="ECO:0000256" key="4">
    <source>
        <dbReference type="ARBA" id="ARBA00022692"/>
    </source>
</evidence>
<dbReference type="InterPro" id="IPR002401">
    <property type="entry name" value="Cyt_P450_E_grp-I"/>
</dbReference>
<evidence type="ECO:0000256" key="8">
    <source>
        <dbReference type="ARBA" id="ARBA00023004"/>
    </source>
</evidence>
<name>A0A444X6F5_ARAHY</name>
<dbReference type="Gramene" id="arahy.Tifrunner.gnm2.ann2.Ah20g368900.1">
    <property type="protein sequence ID" value="arahy.Tifrunner.gnm2.ann2.Ah20g368900.1-CDS"/>
    <property type="gene ID" value="arahy.Tifrunner.gnm2.ann2.Ah20g368900"/>
</dbReference>
<keyword evidence="4 13" id="KW-0812">Transmembrane</keyword>
<dbReference type="OrthoDB" id="1470350at2759"/>
<dbReference type="SUPFAM" id="SSF48264">
    <property type="entry name" value="Cytochrome P450"/>
    <property type="match status" value="1"/>
</dbReference>
<dbReference type="GO" id="GO:0016020">
    <property type="term" value="C:membrane"/>
    <property type="evidence" value="ECO:0007669"/>
    <property type="project" value="UniProtKB-SubCell"/>
</dbReference>
<evidence type="ECO:0000256" key="5">
    <source>
        <dbReference type="ARBA" id="ARBA00022723"/>
    </source>
</evidence>
<dbReference type="Proteomes" id="UP000289738">
    <property type="component" value="Chromosome B10"/>
</dbReference>
<reference evidence="14 15" key="1">
    <citation type="submission" date="2019-01" db="EMBL/GenBank/DDBJ databases">
        <title>Sequencing of cultivated peanut Arachis hypogaea provides insights into genome evolution and oil improvement.</title>
        <authorList>
            <person name="Chen X."/>
        </authorList>
    </citation>
    <scope>NUCLEOTIDE SEQUENCE [LARGE SCALE GENOMIC DNA]</scope>
    <source>
        <strain evidence="15">cv. Fuhuasheng</strain>
        <tissue evidence="14">Leaves</tissue>
    </source>
</reference>
<keyword evidence="7 12" id="KW-0560">Oxidoreductase</keyword>
<dbReference type="InterPro" id="IPR017972">
    <property type="entry name" value="Cyt_P450_CS"/>
</dbReference>
<dbReference type="GO" id="GO:0005506">
    <property type="term" value="F:iron ion binding"/>
    <property type="evidence" value="ECO:0007669"/>
    <property type="project" value="InterPro"/>
</dbReference>